<dbReference type="InterPro" id="IPR002498">
    <property type="entry name" value="PInositol-4-P-4/5-kinase_core"/>
</dbReference>
<dbReference type="Gene3D" id="3.30.810.10">
    <property type="entry name" value="2-Layer Sandwich"/>
    <property type="match status" value="1"/>
</dbReference>
<feature type="domain" description="PIPK" evidence="5">
    <location>
        <begin position="746"/>
        <end position="1242"/>
    </location>
</feature>
<dbReference type="InterPro" id="IPR003409">
    <property type="entry name" value="MORN"/>
</dbReference>
<comment type="caution">
    <text evidence="6">The sequence shown here is derived from an EMBL/GenBank/DDBJ whole genome shotgun (WGS) entry which is preliminary data.</text>
</comment>
<keyword evidence="3" id="KW-0808">Transferase</keyword>
<name>A0A388L3Y0_CHABU</name>
<dbReference type="GO" id="GO:0005886">
    <property type="term" value="C:plasma membrane"/>
    <property type="evidence" value="ECO:0007669"/>
    <property type="project" value="TreeGrafter"/>
</dbReference>
<feature type="compositionally biased region" description="Polar residues" evidence="4">
    <location>
        <begin position="1015"/>
        <end position="1027"/>
    </location>
</feature>
<dbReference type="Proteomes" id="UP000265515">
    <property type="component" value="Unassembled WGS sequence"/>
</dbReference>
<feature type="region of interest" description="Disordered" evidence="4">
    <location>
        <begin position="1001"/>
        <end position="1078"/>
    </location>
</feature>
<protein>
    <recommendedName>
        <fullName evidence="1">1-phosphatidylinositol-4-phosphate 5-kinase</fullName>
        <ecNumber evidence="1">2.7.1.68</ecNumber>
    </recommendedName>
</protein>
<dbReference type="EMBL" id="BFEA01000258">
    <property type="protein sequence ID" value="GBG77014.1"/>
    <property type="molecule type" value="Genomic_DNA"/>
</dbReference>
<dbReference type="InterPro" id="IPR027484">
    <property type="entry name" value="PInositol-4-P-5-kinase_N"/>
</dbReference>
<keyword evidence="7" id="KW-1185">Reference proteome</keyword>
<dbReference type="PANTHER" id="PTHR23086:SF8">
    <property type="entry name" value="PHOSPHATIDYLINOSITOL 5-PHOSPHATE 4-KINASE, ISOFORM A"/>
    <property type="match status" value="1"/>
</dbReference>
<dbReference type="Gene3D" id="2.20.110.10">
    <property type="entry name" value="Histone H3 K4-specific methyltransferase SET7/9 N-terminal domain"/>
    <property type="match status" value="4"/>
</dbReference>
<dbReference type="Gramene" id="GBG77014">
    <property type="protein sequence ID" value="GBG77014"/>
    <property type="gene ID" value="CBR_g23344"/>
</dbReference>
<dbReference type="STRING" id="69332.A0A388L3Y0"/>
<dbReference type="Pfam" id="PF02493">
    <property type="entry name" value="MORN"/>
    <property type="match status" value="8"/>
</dbReference>
<dbReference type="InterPro" id="IPR027483">
    <property type="entry name" value="PInositol-4-P-4/5-kinase_C_sf"/>
</dbReference>
<dbReference type="GO" id="GO:0016308">
    <property type="term" value="F:1-phosphatidylinositol-4-phosphate 5-kinase activity"/>
    <property type="evidence" value="ECO:0007669"/>
    <property type="project" value="UniProtKB-EC"/>
</dbReference>
<dbReference type="SUPFAM" id="SSF82185">
    <property type="entry name" value="Histone H3 K4-specific methyltransferase SET7/9 N-terminal domain"/>
    <property type="match status" value="2"/>
</dbReference>
<dbReference type="SMART" id="SM00330">
    <property type="entry name" value="PIPKc"/>
    <property type="match status" value="1"/>
</dbReference>
<dbReference type="Gene3D" id="3.30.800.10">
    <property type="entry name" value="Phosphatidylinositol Phosphate Kinase II Beta"/>
    <property type="match status" value="1"/>
</dbReference>
<evidence type="ECO:0000313" key="6">
    <source>
        <dbReference type="EMBL" id="GBG77014.1"/>
    </source>
</evidence>
<organism evidence="6 7">
    <name type="scientific">Chara braunii</name>
    <name type="common">Braun's stonewort</name>
    <dbReference type="NCBI Taxonomy" id="69332"/>
    <lineage>
        <taxon>Eukaryota</taxon>
        <taxon>Viridiplantae</taxon>
        <taxon>Streptophyta</taxon>
        <taxon>Charophyceae</taxon>
        <taxon>Charales</taxon>
        <taxon>Characeae</taxon>
        <taxon>Chara</taxon>
    </lineage>
</organism>
<reference evidence="6 7" key="1">
    <citation type="journal article" date="2018" name="Cell">
        <title>The Chara Genome: Secondary Complexity and Implications for Plant Terrestrialization.</title>
        <authorList>
            <person name="Nishiyama T."/>
            <person name="Sakayama H."/>
            <person name="Vries J.D."/>
            <person name="Buschmann H."/>
            <person name="Saint-Marcoux D."/>
            <person name="Ullrich K.K."/>
            <person name="Haas F.B."/>
            <person name="Vanderstraeten L."/>
            <person name="Becker D."/>
            <person name="Lang D."/>
            <person name="Vosolsobe S."/>
            <person name="Rombauts S."/>
            <person name="Wilhelmsson P.K.I."/>
            <person name="Janitza P."/>
            <person name="Kern R."/>
            <person name="Heyl A."/>
            <person name="Rumpler F."/>
            <person name="Villalobos L.I.A.C."/>
            <person name="Clay J.M."/>
            <person name="Skokan R."/>
            <person name="Toyoda A."/>
            <person name="Suzuki Y."/>
            <person name="Kagoshima H."/>
            <person name="Schijlen E."/>
            <person name="Tajeshwar N."/>
            <person name="Catarino B."/>
            <person name="Hetherington A.J."/>
            <person name="Saltykova A."/>
            <person name="Bonnot C."/>
            <person name="Breuninger H."/>
            <person name="Symeonidi A."/>
            <person name="Radhakrishnan G.V."/>
            <person name="Van Nieuwerburgh F."/>
            <person name="Deforce D."/>
            <person name="Chang C."/>
            <person name="Karol K.G."/>
            <person name="Hedrich R."/>
            <person name="Ulvskov P."/>
            <person name="Glockner G."/>
            <person name="Delwiche C.F."/>
            <person name="Petrasek J."/>
            <person name="Van de Peer Y."/>
            <person name="Friml J."/>
            <person name="Beilby M."/>
            <person name="Dolan L."/>
            <person name="Kohara Y."/>
            <person name="Sugano S."/>
            <person name="Fujiyama A."/>
            <person name="Delaux P.-M."/>
            <person name="Quint M."/>
            <person name="TheiBen G."/>
            <person name="Hagemann M."/>
            <person name="Harholt J."/>
            <person name="Dunand C."/>
            <person name="Zachgo S."/>
            <person name="Langdale J."/>
            <person name="Maumus F."/>
            <person name="Straeten D.V.D."/>
            <person name="Gould S.B."/>
            <person name="Rensing S.A."/>
        </authorList>
    </citation>
    <scope>NUCLEOTIDE SEQUENCE [LARGE SCALE GENOMIC DNA]</scope>
    <source>
        <strain evidence="6 7">S276</strain>
    </source>
</reference>
<sequence length="1243" mass="138616">MKLKSVTDRWKNKFVSNLASSMYPSLLRASDLQMARISCFKDSLKDRGRSEEGIRKFPNGDRYTGGLLHGMPHGRGIYVWANGSMYEGEWMRGVKEGKGMFVWPSGASYDGEWSKGLMHGTGLYRGADGTLYRGAWNMGKKHGLGRKVFGNGDVYEGLWRDGVAEGLGRYTWGNGSEYVGEWKNGSMCGRGIFVWANGDRYDGEWLASEKHGKGVFTWPDGGCYEGTWKTGLKDGIGYYYPPGCLKSLRRNRNGVIVKEFVAAAGEGYHDGLEETVVKYADVRPGAALSEGGGVEKAVMTRRNEGVGRRRRARLPRCVSLSGPLTEKEVRLAMANARRKGRMMSDKGWRTDWVEDDSEEEEQYRQGECRGFVRSRRKLGRPRHLCCGNRQYRPWSGPLLCDMQLGKDGDMDLLASPDWEVLQDDEEDEEEEGEEEGAEEEEQKQEEGRAEESAGVAGTSHGDTDVGTASGDGRGSLSSSNEQKKGRRIKSLAKELTRCNGFPQGDQDEGVGAIVRLASEDEAKDRERSGGDGVMELVVYYDADSELGKSITKKKKKNYRNGNILGPKKARKFHKSWAAMSEKERDGVPMMMIVCEGGDKTHHKLTGAVSGAIHGAERAISGAIHGVSGAFLGATAACSGAHFVHGGNGLPSDSRPLRRREWRRSSDYGEMERECREGLLEQSTGHRSNQKTATASPRVLHCREYNQGVLVRETLKEVVVVGTKRRGRRRKKKSIKRPGESIYKGHRSYDLMVSLQLGISYTVGKITPERPRRITREDFAPSSFVYQHFPRGGGGITPPHQSADFSWKDYCPMVFRHLREKFGIDAGEYMVSLCGNTALRELSSPGKSGSVFYLSHDDKFIIKTMKKAEMQVLLRMLPHYYRHVRKYDNTLLTKFFGLHRIKPHGGRKVRFVVMGNLFCSDLRIHMRYDLKGSSLGRKTDLGKIDENTTLKDLDLDMVFKLEEGWRERLMAQLYEDCKFLEQQQIMDYSLLLGVHFRSRHAPAAPLPAPPDRQENQHANSLTLSSDVQGDSGDPNWHRRPMEHGFQGGGGVGGADRSFSTLHTTSVPNTCTEGEEDESGPLGSSMYGPMFSGQLYSGPLVVLQPPVSCRSGRNVVNDRFKVPHKFLGPAMTSIPPARTNTLRPVLGANGGTDALAFQFGRSRVQLGVNMAATAVGMTPDKEIDMGRVTDVVLYFGVIDILQEYDIRKRAEHAYKSMKFDGATISAVDPIMYSRRFQDFMSKVFT</sequence>
<dbReference type="OMA" id="PPHEMAG"/>
<feature type="compositionally biased region" description="Polar residues" evidence="4">
    <location>
        <begin position="1056"/>
        <end position="1070"/>
    </location>
</feature>
<dbReference type="Pfam" id="PF01504">
    <property type="entry name" value="PIP5K"/>
    <property type="match status" value="1"/>
</dbReference>
<dbReference type="PANTHER" id="PTHR23086">
    <property type="entry name" value="PHOSPHATIDYLINOSITOL-4-PHOSPHATE 5-KINASE"/>
    <property type="match status" value="1"/>
</dbReference>
<dbReference type="GO" id="GO:0046854">
    <property type="term" value="P:phosphatidylinositol phosphate biosynthetic process"/>
    <property type="evidence" value="ECO:0007669"/>
    <property type="project" value="TreeGrafter"/>
</dbReference>
<evidence type="ECO:0000256" key="3">
    <source>
        <dbReference type="PROSITE-ProRule" id="PRU00781"/>
    </source>
</evidence>
<dbReference type="FunFam" id="2.20.110.10:FF:000002">
    <property type="entry name" value="Phosphatidylinositol 4-phosphate 5-kinase 8"/>
    <property type="match status" value="1"/>
</dbReference>
<evidence type="ECO:0000256" key="1">
    <source>
        <dbReference type="ARBA" id="ARBA00012172"/>
    </source>
</evidence>
<keyword evidence="3" id="KW-0547">Nucleotide-binding</keyword>
<evidence type="ECO:0000313" key="7">
    <source>
        <dbReference type="Proteomes" id="UP000265515"/>
    </source>
</evidence>
<keyword evidence="3" id="KW-0418">Kinase</keyword>
<dbReference type="GO" id="GO:0005524">
    <property type="term" value="F:ATP binding"/>
    <property type="evidence" value="ECO:0007669"/>
    <property type="project" value="UniProtKB-UniRule"/>
</dbReference>
<dbReference type="PROSITE" id="PS51455">
    <property type="entry name" value="PIPK"/>
    <property type="match status" value="1"/>
</dbReference>
<proteinExistence type="predicted"/>
<evidence type="ECO:0000259" key="5">
    <source>
        <dbReference type="PROSITE" id="PS51455"/>
    </source>
</evidence>
<keyword evidence="2" id="KW-0677">Repeat</keyword>
<dbReference type="CDD" id="cd17302">
    <property type="entry name" value="PIPKc_AtPIP5K_like"/>
    <property type="match status" value="1"/>
</dbReference>
<dbReference type="SMART" id="SM00698">
    <property type="entry name" value="MORN"/>
    <property type="match status" value="8"/>
</dbReference>
<dbReference type="AlphaFoldDB" id="A0A388L3Y0"/>
<dbReference type="EC" id="2.7.1.68" evidence="1"/>
<keyword evidence="3" id="KW-0067">ATP-binding</keyword>
<feature type="region of interest" description="Disordered" evidence="4">
    <location>
        <begin position="422"/>
        <end position="487"/>
    </location>
</feature>
<evidence type="ECO:0000256" key="2">
    <source>
        <dbReference type="ARBA" id="ARBA00022737"/>
    </source>
</evidence>
<evidence type="ECO:0000256" key="4">
    <source>
        <dbReference type="SAM" id="MobiDB-lite"/>
    </source>
</evidence>
<dbReference type="SUPFAM" id="SSF56104">
    <property type="entry name" value="SAICAR synthase-like"/>
    <property type="match status" value="1"/>
</dbReference>
<dbReference type="InterPro" id="IPR023610">
    <property type="entry name" value="PInositol-4/5-P-5/4-kinase"/>
</dbReference>
<accession>A0A388L3Y0</accession>
<dbReference type="OrthoDB" id="70770at2759"/>
<gene>
    <name evidence="6" type="ORF">CBR_g23344</name>
</gene>
<feature type="compositionally biased region" description="Acidic residues" evidence="4">
    <location>
        <begin position="422"/>
        <end position="443"/>
    </location>
</feature>